<dbReference type="GO" id="GO:0008684">
    <property type="term" value="F:2-oxopent-4-enoate hydratase activity"/>
    <property type="evidence" value="ECO:0007669"/>
    <property type="project" value="TreeGrafter"/>
</dbReference>
<accession>A0A547PD73</accession>
<dbReference type="EMBL" id="VHJK01000001">
    <property type="protein sequence ID" value="TRD12087.1"/>
    <property type="molecule type" value="Genomic_DNA"/>
</dbReference>
<dbReference type="GO" id="GO:0005737">
    <property type="term" value="C:cytoplasm"/>
    <property type="evidence" value="ECO:0007669"/>
    <property type="project" value="TreeGrafter"/>
</dbReference>
<dbReference type="InterPro" id="IPR050772">
    <property type="entry name" value="Hydratase-Decarb/MhpD_sf"/>
</dbReference>
<gene>
    <name evidence="1" type="ORF">FGU71_09605</name>
</gene>
<dbReference type="PANTHER" id="PTHR30143:SF0">
    <property type="entry name" value="2-KETO-4-PENTENOATE HYDRATASE"/>
    <property type="match status" value="1"/>
</dbReference>
<evidence type="ECO:0000313" key="2">
    <source>
        <dbReference type="Proteomes" id="UP000316343"/>
    </source>
</evidence>
<reference evidence="1 2" key="1">
    <citation type="submission" date="2019-06" db="EMBL/GenBank/DDBJ databases">
        <title>Erythrobacter insulae sp. nov., isolated from a tidal flat.</title>
        <authorList>
            <person name="Yoon J.-H."/>
        </authorList>
    </citation>
    <scope>NUCLEOTIDE SEQUENCE [LARGE SCALE GENOMIC DNA]</scope>
    <source>
        <strain evidence="1 2">JBTF-M21</strain>
    </source>
</reference>
<dbReference type="PANTHER" id="PTHR30143">
    <property type="entry name" value="ACID HYDRATASE"/>
    <property type="match status" value="1"/>
</dbReference>
<comment type="caution">
    <text evidence="1">The sequence shown here is derived from an EMBL/GenBank/DDBJ whole genome shotgun (WGS) entry which is preliminary data.</text>
</comment>
<name>A0A547PD73_9SPHN</name>
<dbReference type="SUPFAM" id="SSF56529">
    <property type="entry name" value="FAH"/>
    <property type="match status" value="1"/>
</dbReference>
<sequence>MSAHLLNARREAKALSEFPGTLPADLVSAYEIQSYSIERWPDKVAGWKVGGIPPQWRERLGADWLVGPIFSRSVKTGESASMPVFENGFAAIEPELIIQLGASRAQDRIFTGAEIASSPVPAINDYGPIAVVCDFGNNNGVLIGQEIVGWSDFDRPLEVSIWIDGALIGRKVLEDVFAAAFTARDFCIENAKQRGIELQPGTLISSGAITGVHEAKVGAHSIISFGPLGKIELDLGCAAPLDQTKE</sequence>
<dbReference type="InterPro" id="IPR036663">
    <property type="entry name" value="Fumarylacetoacetase_C_sf"/>
</dbReference>
<organism evidence="1 2">
    <name type="scientific">Erythrobacter insulae</name>
    <dbReference type="NCBI Taxonomy" id="2584124"/>
    <lineage>
        <taxon>Bacteria</taxon>
        <taxon>Pseudomonadati</taxon>
        <taxon>Pseudomonadota</taxon>
        <taxon>Alphaproteobacteria</taxon>
        <taxon>Sphingomonadales</taxon>
        <taxon>Erythrobacteraceae</taxon>
        <taxon>Erythrobacter/Porphyrobacter group</taxon>
        <taxon>Erythrobacter</taxon>
    </lineage>
</organism>
<dbReference type="Gene3D" id="3.90.850.10">
    <property type="entry name" value="Fumarylacetoacetase-like, C-terminal domain"/>
    <property type="match status" value="1"/>
</dbReference>
<protein>
    <submittedName>
        <fullName evidence="1">2-keto-4-pentenoate hydratase</fullName>
    </submittedName>
</protein>
<keyword evidence="2" id="KW-1185">Reference proteome</keyword>
<evidence type="ECO:0000313" key="1">
    <source>
        <dbReference type="EMBL" id="TRD12087.1"/>
    </source>
</evidence>
<dbReference type="Proteomes" id="UP000316343">
    <property type="component" value="Unassembled WGS sequence"/>
</dbReference>
<dbReference type="RefSeq" id="WP_142788360.1">
    <property type="nucleotide sequence ID" value="NZ_VHJK01000001.1"/>
</dbReference>
<proteinExistence type="predicted"/>
<dbReference type="AlphaFoldDB" id="A0A547PD73"/>
<dbReference type="OrthoDB" id="9792137at2"/>